<protein>
    <recommendedName>
        <fullName evidence="4">ABC-2 family transporter protein</fullName>
    </recommendedName>
</protein>
<feature type="transmembrane region" description="Helical" evidence="1">
    <location>
        <begin position="78"/>
        <end position="98"/>
    </location>
</feature>
<proteinExistence type="predicted"/>
<evidence type="ECO:0000313" key="3">
    <source>
        <dbReference type="Proteomes" id="UP000886785"/>
    </source>
</evidence>
<sequence>MKLLHGTDRAMFEKDALGIWNDRPIRSMLLAMPVVFVIGVPIVFLAMIYMVPTESPSGTWRLVELLPDYVREWDIRQIMFYLLVNIVCPMFFLLNALLTASLTSAILFGGEKGQATAETLMLTPLSARRIFYAKVRCSLLFAGISSVVSLIALVIVVAVGSILLGLFFFGPLWIVVLLLLTPAVSLLGTLSMAILSRRAKDTVSCAQLSGYAALPVILLFVLQLTGLYQLDFPVLLVFGALALAADGFLWMICLRCFSPERLSL</sequence>
<evidence type="ECO:0008006" key="4">
    <source>
        <dbReference type="Google" id="ProtNLM"/>
    </source>
</evidence>
<dbReference type="EMBL" id="DVHF01000151">
    <property type="protein sequence ID" value="HIR58311.1"/>
    <property type="molecule type" value="Genomic_DNA"/>
</dbReference>
<reference evidence="2" key="1">
    <citation type="submission" date="2020-10" db="EMBL/GenBank/DDBJ databases">
        <authorList>
            <person name="Gilroy R."/>
        </authorList>
    </citation>
    <scope>NUCLEOTIDE SEQUENCE</scope>
    <source>
        <strain evidence="2">ChiSjej1B19-7085</strain>
    </source>
</reference>
<dbReference type="AlphaFoldDB" id="A0A9D1J263"/>
<feature type="transmembrane region" description="Helical" evidence="1">
    <location>
        <begin position="208"/>
        <end position="228"/>
    </location>
</feature>
<feature type="transmembrane region" description="Helical" evidence="1">
    <location>
        <begin position="234"/>
        <end position="257"/>
    </location>
</feature>
<comment type="caution">
    <text evidence="2">The sequence shown here is derived from an EMBL/GenBank/DDBJ whole genome shotgun (WGS) entry which is preliminary data.</text>
</comment>
<dbReference type="Proteomes" id="UP000886785">
    <property type="component" value="Unassembled WGS sequence"/>
</dbReference>
<organism evidence="2 3">
    <name type="scientific">Candidatus Gallacutalibacter pullicola</name>
    <dbReference type="NCBI Taxonomy" id="2840830"/>
    <lineage>
        <taxon>Bacteria</taxon>
        <taxon>Bacillati</taxon>
        <taxon>Bacillota</taxon>
        <taxon>Clostridia</taxon>
        <taxon>Eubacteriales</taxon>
        <taxon>Candidatus Gallacutalibacter</taxon>
    </lineage>
</organism>
<feature type="transmembrane region" description="Helical" evidence="1">
    <location>
        <begin position="29"/>
        <end position="51"/>
    </location>
</feature>
<feature type="transmembrane region" description="Helical" evidence="1">
    <location>
        <begin position="172"/>
        <end position="196"/>
    </location>
</feature>
<accession>A0A9D1J263</accession>
<evidence type="ECO:0000313" key="2">
    <source>
        <dbReference type="EMBL" id="HIR58311.1"/>
    </source>
</evidence>
<keyword evidence="1" id="KW-0812">Transmembrane</keyword>
<keyword evidence="1" id="KW-0472">Membrane</keyword>
<gene>
    <name evidence="2" type="ORF">IAA54_11685</name>
</gene>
<feature type="transmembrane region" description="Helical" evidence="1">
    <location>
        <begin position="139"/>
        <end position="166"/>
    </location>
</feature>
<name>A0A9D1J263_9FIRM</name>
<evidence type="ECO:0000256" key="1">
    <source>
        <dbReference type="SAM" id="Phobius"/>
    </source>
</evidence>
<reference evidence="2" key="2">
    <citation type="journal article" date="2021" name="PeerJ">
        <title>Extensive microbial diversity within the chicken gut microbiome revealed by metagenomics and culture.</title>
        <authorList>
            <person name="Gilroy R."/>
            <person name="Ravi A."/>
            <person name="Getino M."/>
            <person name="Pursley I."/>
            <person name="Horton D.L."/>
            <person name="Alikhan N.F."/>
            <person name="Baker D."/>
            <person name="Gharbi K."/>
            <person name="Hall N."/>
            <person name="Watson M."/>
            <person name="Adriaenssens E.M."/>
            <person name="Foster-Nyarko E."/>
            <person name="Jarju S."/>
            <person name="Secka A."/>
            <person name="Antonio M."/>
            <person name="Oren A."/>
            <person name="Chaudhuri R.R."/>
            <person name="La Ragione R."/>
            <person name="Hildebrand F."/>
            <person name="Pallen M.J."/>
        </authorList>
    </citation>
    <scope>NUCLEOTIDE SEQUENCE</scope>
    <source>
        <strain evidence="2">ChiSjej1B19-7085</strain>
    </source>
</reference>
<keyword evidence="1" id="KW-1133">Transmembrane helix</keyword>